<gene>
    <name evidence="2" type="ORF">BJ988_003343</name>
</gene>
<evidence type="ECO:0000256" key="1">
    <source>
        <dbReference type="SAM" id="Phobius"/>
    </source>
</evidence>
<organism evidence="2 3">
    <name type="scientific">Nocardioides panzhihuensis</name>
    <dbReference type="NCBI Taxonomy" id="860243"/>
    <lineage>
        <taxon>Bacteria</taxon>
        <taxon>Bacillati</taxon>
        <taxon>Actinomycetota</taxon>
        <taxon>Actinomycetes</taxon>
        <taxon>Propionibacteriales</taxon>
        <taxon>Nocardioidaceae</taxon>
        <taxon>Nocardioides</taxon>
    </lineage>
</organism>
<reference evidence="2 3" key="1">
    <citation type="submission" date="2020-07" db="EMBL/GenBank/DDBJ databases">
        <title>Sequencing the genomes of 1000 actinobacteria strains.</title>
        <authorList>
            <person name="Klenk H.-P."/>
        </authorList>
    </citation>
    <scope>NUCLEOTIDE SEQUENCE [LARGE SCALE GENOMIC DNA]</scope>
    <source>
        <strain evidence="2 3">DSM 26487</strain>
    </source>
</reference>
<feature type="transmembrane region" description="Helical" evidence="1">
    <location>
        <begin position="37"/>
        <end position="58"/>
    </location>
</feature>
<proteinExistence type="predicted"/>
<evidence type="ECO:0000313" key="2">
    <source>
        <dbReference type="EMBL" id="NYI78695.1"/>
    </source>
</evidence>
<keyword evidence="1" id="KW-0472">Membrane</keyword>
<comment type="caution">
    <text evidence="2">The sequence shown here is derived from an EMBL/GenBank/DDBJ whole genome shotgun (WGS) entry which is preliminary data.</text>
</comment>
<keyword evidence="1" id="KW-0812">Transmembrane</keyword>
<accession>A0A7Z0IT97</accession>
<dbReference type="AlphaFoldDB" id="A0A7Z0IT97"/>
<dbReference type="EMBL" id="JACBZR010000001">
    <property type="protein sequence ID" value="NYI78695.1"/>
    <property type="molecule type" value="Genomic_DNA"/>
</dbReference>
<dbReference type="RefSeq" id="WP_179658997.1">
    <property type="nucleotide sequence ID" value="NZ_JACBZR010000001.1"/>
</dbReference>
<sequence length="277" mass="29728">MSTDLEDALRTSGDLTLDRPLAEIRVRGDRLRRRRTSLLVVAITAACVLTAGAVLAGFGRGPLAVDVSPADQSAPARPEVLTWTGKPTNVTDAELATMKRRCLIGAAQDVSDTGRMDPSMPDTLDPDQVYPIFAERRNDFGPEHDNELRAYFLTGDYLIDCRGYTTGSSLPRAEDVAGMADRVTPFPGMGLSENSSTAWTTNWLDFMSPVPAEAVSVKFFIGGKHVDGAVNNGIAVAWFSAEDVKKRQDSVGYAAYDAAGKLVAGTTPVPSGTWPIF</sequence>
<name>A0A7Z0IT97_9ACTN</name>
<protein>
    <submittedName>
        <fullName evidence="2">Uncharacterized protein</fullName>
    </submittedName>
</protein>
<keyword evidence="3" id="KW-1185">Reference proteome</keyword>
<evidence type="ECO:0000313" key="3">
    <source>
        <dbReference type="Proteomes" id="UP000564496"/>
    </source>
</evidence>
<dbReference type="Proteomes" id="UP000564496">
    <property type="component" value="Unassembled WGS sequence"/>
</dbReference>
<keyword evidence="1" id="KW-1133">Transmembrane helix</keyword>